<gene>
    <name evidence="1" type="ORF">H9892_03385</name>
</gene>
<accession>A0A9D1TRE5</accession>
<reference evidence="1" key="1">
    <citation type="journal article" date="2021" name="PeerJ">
        <title>Extensive microbial diversity within the chicken gut microbiome revealed by metagenomics and culture.</title>
        <authorList>
            <person name="Gilroy R."/>
            <person name="Ravi A."/>
            <person name="Getino M."/>
            <person name="Pursley I."/>
            <person name="Horton D.L."/>
            <person name="Alikhan N.F."/>
            <person name="Baker D."/>
            <person name="Gharbi K."/>
            <person name="Hall N."/>
            <person name="Watson M."/>
            <person name="Adriaenssens E.M."/>
            <person name="Foster-Nyarko E."/>
            <person name="Jarju S."/>
            <person name="Secka A."/>
            <person name="Antonio M."/>
            <person name="Oren A."/>
            <person name="Chaudhuri R.R."/>
            <person name="La Ragione R."/>
            <person name="Hildebrand F."/>
            <person name="Pallen M.J."/>
        </authorList>
    </citation>
    <scope>NUCLEOTIDE SEQUENCE</scope>
    <source>
        <strain evidence="1">12435</strain>
    </source>
</reference>
<comment type="caution">
    <text evidence="1">The sequence shown here is derived from an EMBL/GenBank/DDBJ whole genome shotgun (WGS) entry which is preliminary data.</text>
</comment>
<evidence type="ECO:0000313" key="2">
    <source>
        <dbReference type="Proteomes" id="UP000823990"/>
    </source>
</evidence>
<reference evidence="1" key="2">
    <citation type="submission" date="2021-04" db="EMBL/GenBank/DDBJ databases">
        <authorList>
            <person name="Gilroy R."/>
        </authorList>
    </citation>
    <scope>NUCLEOTIDE SEQUENCE</scope>
    <source>
        <strain evidence="1">12435</strain>
    </source>
</reference>
<dbReference type="EMBL" id="DXHS01000058">
    <property type="protein sequence ID" value="HIW02359.1"/>
    <property type="molecule type" value="Genomic_DNA"/>
</dbReference>
<evidence type="ECO:0000313" key="1">
    <source>
        <dbReference type="EMBL" id="HIW02359.1"/>
    </source>
</evidence>
<dbReference type="Proteomes" id="UP000823990">
    <property type="component" value="Unassembled WGS sequence"/>
</dbReference>
<dbReference type="AlphaFoldDB" id="A0A9D1TRE5"/>
<evidence type="ECO:0008006" key="3">
    <source>
        <dbReference type="Google" id="ProtNLM"/>
    </source>
</evidence>
<sequence length="82" mass="9240">MKTDVSERLKRYLLGAKVKSMTSLLALLKSDLRKMLSDYMSLTGDMTVTADINDEGSEVLFHIDFRADEVYDAGELMETDSI</sequence>
<protein>
    <recommendedName>
        <fullName evidence="3">Cell division topological specificity factor MinE</fullName>
    </recommendedName>
</protein>
<name>A0A9D1TRE5_9FIRM</name>
<proteinExistence type="predicted"/>
<organism evidence="1 2">
    <name type="scientific">Candidatus Protoclostridium stercorigallinarum</name>
    <dbReference type="NCBI Taxonomy" id="2838741"/>
    <lineage>
        <taxon>Bacteria</taxon>
        <taxon>Bacillati</taxon>
        <taxon>Bacillota</taxon>
        <taxon>Clostridia</taxon>
        <taxon>Candidatus Protoclostridium</taxon>
    </lineage>
</organism>